<organism evidence="11 12">
    <name type="scientific">Nezara viridula</name>
    <name type="common">Southern green stink bug</name>
    <name type="synonym">Cimex viridulus</name>
    <dbReference type="NCBI Taxonomy" id="85310"/>
    <lineage>
        <taxon>Eukaryota</taxon>
        <taxon>Metazoa</taxon>
        <taxon>Ecdysozoa</taxon>
        <taxon>Arthropoda</taxon>
        <taxon>Hexapoda</taxon>
        <taxon>Insecta</taxon>
        <taxon>Pterygota</taxon>
        <taxon>Neoptera</taxon>
        <taxon>Paraneoptera</taxon>
        <taxon>Hemiptera</taxon>
        <taxon>Heteroptera</taxon>
        <taxon>Panheteroptera</taxon>
        <taxon>Pentatomomorpha</taxon>
        <taxon>Pentatomoidea</taxon>
        <taxon>Pentatomidae</taxon>
        <taxon>Pentatominae</taxon>
        <taxon>Nezara</taxon>
    </lineage>
</organism>
<dbReference type="GO" id="GO:0000981">
    <property type="term" value="F:DNA-binding transcription factor activity, RNA polymerase II-specific"/>
    <property type="evidence" value="ECO:0007669"/>
    <property type="project" value="TreeGrafter"/>
</dbReference>
<proteinExistence type="inferred from homology"/>
<dbReference type="Pfam" id="PF00096">
    <property type="entry name" value="zf-C2H2"/>
    <property type="match status" value="1"/>
</dbReference>
<dbReference type="InterPro" id="IPR050527">
    <property type="entry name" value="Snail/Krueppel_Znf"/>
</dbReference>
<dbReference type="PROSITE" id="PS00028">
    <property type="entry name" value="ZINC_FINGER_C2H2_1"/>
    <property type="match status" value="1"/>
</dbReference>
<evidence type="ECO:0000256" key="8">
    <source>
        <dbReference type="ARBA" id="ARBA00037948"/>
    </source>
</evidence>
<dbReference type="AlphaFoldDB" id="A0A9P0MXE1"/>
<keyword evidence="2" id="KW-0479">Metal-binding</keyword>
<comment type="subcellular location">
    <subcellularLocation>
        <location evidence="1">Nucleus</location>
    </subcellularLocation>
</comment>
<evidence type="ECO:0000256" key="4">
    <source>
        <dbReference type="ARBA" id="ARBA00022771"/>
    </source>
</evidence>
<gene>
    <name evidence="11" type="ORF">NEZAVI_LOCUS13997</name>
</gene>
<evidence type="ECO:0000313" key="11">
    <source>
        <dbReference type="EMBL" id="CAH1405942.1"/>
    </source>
</evidence>
<evidence type="ECO:0000256" key="7">
    <source>
        <dbReference type="ARBA" id="ARBA00023242"/>
    </source>
</evidence>
<evidence type="ECO:0000313" key="12">
    <source>
        <dbReference type="Proteomes" id="UP001152798"/>
    </source>
</evidence>
<dbReference type="OrthoDB" id="6621323at2759"/>
<sequence>MKFFCIKLTQSFIVIGNQNDEIKIKQEQFEDDEQECYDYTHSTFNGSNDLLDVTTVKEEIKTESSNEPCTENVYMVLPQIKDEIKKENSRDNSLPFPDVCNIWLDSTQEDQYYPENCKAEPEEDDSLQEDGLPDSMQEYFPDIMPHFLIEGTESDQLLQPRVVSCHKCGEVCSLETFMEHNQLRHKYNYKTKPTRARKSKKRKNVRKYVYPCPYCGKCLPNISQLKIHILTHTQERPHKCPFCDYQGNQPIHVDCHIETKHLNIRRFKCELCDYSASTLGCLKKHKRTHHIRKQEEPRQCPYCDVVTLKLISMQNHIKKKHKKK</sequence>
<accession>A0A9P0MXE1</accession>
<dbReference type="SMART" id="SM00355">
    <property type="entry name" value="ZnF_C2H2"/>
    <property type="match status" value="5"/>
</dbReference>
<dbReference type="SUPFAM" id="SSF57667">
    <property type="entry name" value="beta-beta-alpha zinc fingers"/>
    <property type="match status" value="2"/>
</dbReference>
<keyword evidence="12" id="KW-1185">Reference proteome</keyword>
<dbReference type="PROSITE" id="PS50157">
    <property type="entry name" value="ZINC_FINGER_C2H2_2"/>
    <property type="match status" value="2"/>
</dbReference>
<evidence type="ECO:0000256" key="9">
    <source>
        <dbReference type="PROSITE-ProRule" id="PRU00042"/>
    </source>
</evidence>
<keyword evidence="7" id="KW-0539">Nucleus</keyword>
<dbReference type="EMBL" id="OV725082">
    <property type="protein sequence ID" value="CAH1405942.1"/>
    <property type="molecule type" value="Genomic_DNA"/>
</dbReference>
<evidence type="ECO:0000256" key="1">
    <source>
        <dbReference type="ARBA" id="ARBA00004123"/>
    </source>
</evidence>
<dbReference type="GO" id="GO:0008270">
    <property type="term" value="F:zinc ion binding"/>
    <property type="evidence" value="ECO:0007669"/>
    <property type="project" value="UniProtKB-KW"/>
</dbReference>
<protein>
    <recommendedName>
        <fullName evidence="10">C2H2-type domain-containing protein</fullName>
    </recommendedName>
</protein>
<keyword evidence="4 9" id="KW-0863">Zinc-finger</keyword>
<feature type="domain" description="C2H2-type" evidence="10">
    <location>
        <begin position="210"/>
        <end position="237"/>
    </location>
</feature>
<dbReference type="PANTHER" id="PTHR24388">
    <property type="entry name" value="ZINC FINGER PROTEIN"/>
    <property type="match status" value="1"/>
</dbReference>
<comment type="similarity">
    <text evidence="8">Belongs to the snail C2H2-type zinc-finger protein family.</text>
</comment>
<keyword evidence="3" id="KW-0677">Repeat</keyword>
<evidence type="ECO:0000256" key="2">
    <source>
        <dbReference type="ARBA" id="ARBA00022723"/>
    </source>
</evidence>
<feature type="domain" description="C2H2-type" evidence="10">
    <location>
        <begin position="267"/>
        <end position="294"/>
    </location>
</feature>
<evidence type="ECO:0000256" key="5">
    <source>
        <dbReference type="ARBA" id="ARBA00022833"/>
    </source>
</evidence>
<evidence type="ECO:0000256" key="6">
    <source>
        <dbReference type="ARBA" id="ARBA00023125"/>
    </source>
</evidence>
<name>A0A9P0MXE1_NEZVI</name>
<dbReference type="GO" id="GO:0000978">
    <property type="term" value="F:RNA polymerase II cis-regulatory region sequence-specific DNA binding"/>
    <property type="evidence" value="ECO:0007669"/>
    <property type="project" value="TreeGrafter"/>
</dbReference>
<keyword evidence="5" id="KW-0862">Zinc</keyword>
<dbReference type="InterPro" id="IPR013087">
    <property type="entry name" value="Znf_C2H2_type"/>
</dbReference>
<evidence type="ECO:0000259" key="10">
    <source>
        <dbReference type="PROSITE" id="PS50157"/>
    </source>
</evidence>
<dbReference type="Gene3D" id="3.30.160.60">
    <property type="entry name" value="Classic Zinc Finger"/>
    <property type="match status" value="2"/>
</dbReference>
<dbReference type="GO" id="GO:0005634">
    <property type="term" value="C:nucleus"/>
    <property type="evidence" value="ECO:0007669"/>
    <property type="project" value="UniProtKB-SubCell"/>
</dbReference>
<dbReference type="InterPro" id="IPR036236">
    <property type="entry name" value="Znf_C2H2_sf"/>
</dbReference>
<keyword evidence="6" id="KW-0238">DNA-binding</keyword>
<reference evidence="11" key="1">
    <citation type="submission" date="2022-01" db="EMBL/GenBank/DDBJ databases">
        <authorList>
            <person name="King R."/>
        </authorList>
    </citation>
    <scope>NUCLEOTIDE SEQUENCE</scope>
</reference>
<dbReference type="PANTHER" id="PTHR24388:SF54">
    <property type="entry name" value="PROTEIN ESCARGOT"/>
    <property type="match status" value="1"/>
</dbReference>
<dbReference type="Proteomes" id="UP001152798">
    <property type="component" value="Chromosome 6"/>
</dbReference>
<evidence type="ECO:0000256" key="3">
    <source>
        <dbReference type="ARBA" id="ARBA00022737"/>
    </source>
</evidence>